<dbReference type="InterPro" id="IPR046520">
    <property type="entry name" value="DUF6697"/>
</dbReference>
<evidence type="ECO:0000256" key="1">
    <source>
        <dbReference type="SAM" id="MobiDB-lite"/>
    </source>
</evidence>
<feature type="compositionally biased region" description="Low complexity" evidence="1">
    <location>
        <begin position="302"/>
        <end position="313"/>
    </location>
</feature>
<dbReference type="AlphaFoldDB" id="A0A0C3K7L5"/>
<dbReference type="OrthoDB" id="3219211at2759"/>
<name>A0A0C3K7L5_PISTI</name>
<feature type="region of interest" description="Disordered" evidence="1">
    <location>
        <begin position="302"/>
        <end position="329"/>
    </location>
</feature>
<keyword evidence="4" id="KW-1185">Reference proteome</keyword>
<feature type="compositionally biased region" description="Basic and acidic residues" evidence="1">
    <location>
        <begin position="316"/>
        <end position="329"/>
    </location>
</feature>
<evidence type="ECO:0000259" key="2">
    <source>
        <dbReference type="Pfam" id="PF20411"/>
    </source>
</evidence>
<sequence>PAAVAEIALAVQLERLRVTEALAARDNVVVRLEDAYTSVRQKSATISRLERELEILRRSSTPSFSNPSALQESERIYAANPQGPSATLAQITLSSLLLDGSAEKTVAARHSILAALPLPSGIPADELQPIVLPHSYSLGDFLRNTTGVRNYRILTQATTYWCPDREEHGYFLTPVFKCTTNPRVVTAHRWSPVDVLGHMREPTECFYHKDGKWYYAGTYKAFRMDDLTTQEWELLSTETTQAIIKETLAGRKNVSPQNTYEASQLYAAGALKVSCVGLQCIGFNHKVYHAVLEQSRFVHWTRSSGRTTSTPPTSRRHADNSDDGKSSIN</sequence>
<dbReference type="Pfam" id="PF20411">
    <property type="entry name" value="DUF6697"/>
    <property type="match status" value="1"/>
</dbReference>
<dbReference type="HOGENOM" id="CLU_032738_0_0_1"/>
<reference evidence="3 4" key="1">
    <citation type="submission" date="2014-04" db="EMBL/GenBank/DDBJ databases">
        <authorList>
            <consortium name="DOE Joint Genome Institute"/>
            <person name="Kuo A."/>
            <person name="Kohler A."/>
            <person name="Costa M.D."/>
            <person name="Nagy L.G."/>
            <person name="Floudas D."/>
            <person name="Copeland A."/>
            <person name="Barry K.W."/>
            <person name="Cichocki N."/>
            <person name="Veneault-Fourrey C."/>
            <person name="LaButti K."/>
            <person name="Lindquist E.A."/>
            <person name="Lipzen A."/>
            <person name="Lundell T."/>
            <person name="Morin E."/>
            <person name="Murat C."/>
            <person name="Sun H."/>
            <person name="Tunlid A."/>
            <person name="Henrissat B."/>
            <person name="Grigoriev I.V."/>
            <person name="Hibbett D.S."/>
            <person name="Martin F."/>
            <person name="Nordberg H.P."/>
            <person name="Cantor M.N."/>
            <person name="Hua S.X."/>
        </authorList>
    </citation>
    <scope>NUCLEOTIDE SEQUENCE [LARGE SCALE GENOMIC DNA]</scope>
    <source>
        <strain evidence="3 4">Marx 270</strain>
    </source>
</reference>
<organism evidence="3 4">
    <name type="scientific">Pisolithus tinctorius Marx 270</name>
    <dbReference type="NCBI Taxonomy" id="870435"/>
    <lineage>
        <taxon>Eukaryota</taxon>
        <taxon>Fungi</taxon>
        <taxon>Dikarya</taxon>
        <taxon>Basidiomycota</taxon>
        <taxon>Agaricomycotina</taxon>
        <taxon>Agaricomycetes</taxon>
        <taxon>Agaricomycetidae</taxon>
        <taxon>Boletales</taxon>
        <taxon>Sclerodermatineae</taxon>
        <taxon>Pisolithaceae</taxon>
        <taxon>Pisolithus</taxon>
    </lineage>
</organism>
<protein>
    <recommendedName>
        <fullName evidence="2">DUF6697 domain-containing protein</fullName>
    </recommendedName>
</protein>
<proteinExistence type="predicted"/>
<accession>A0A0C3K7L5</accession>
<dbReference type="EMBL" id="KN831966">
    <property type="protein sequence ID" value="KIO05607.1"/>
    <property type="molecule type" value="Genomic_DNA"/>
</dbReference>
<feature type="domain" description="DUF6697" evidence="2">
    <location>
        <begin position="143"/>
        <end position="293"/>
    </location>
</feature>
<dbReference type="Proteomes" id="UP000054217">
    <property type="component" value="Unassembled WGS sequence"/>
</dbReference>
<feature type="non-terminal residue" evidence="3">
    <location>
        <position position="1"/>
    </location>
</feature>
<evidence type="ECO:0000313" key="3">
    <source>
        <dbReference type="EMBL" id="KIO05607.1"/>
    </source>
</evidence>
<gene>
    <name evidence="3" type="ORF">M404DRAFT_140722</name>
</gene>
<evidence type="ECO:0000313" key="4">
    <source>
        <dbReference type="Proteomes" id="UP000054217"/>
    </source>
</evidence>
<dbReference type="InParanoid" id="A0A0C3K7L5"/>
<reference evidence="4" key="2">
    <citation type="submission" date="2015-01" db="EMBL/GenBank/DDBJ databases">
        <title>Evolutionary Origins and Diversification of the Mycorrhizal Mutualists.</title>
        <authorList>
            <consortium name="DOE Joint Genome Institute"/>
            <consortium name="Mycorrhizal Genomics Consortium"/>
            <person name="Kohler A."/>
            <person name="Kuo A."/>
            <person name="Nagy L.G."/>
            <person name="Floudas D."/>
            <person name="Copeland A."/>
            <person name="Barry K.W."/>
            <person name="Cichocki N."/>
            <person name="Veneault-Fourrey C."/>
            <person name="LaButti K."/>
            <person name="Lindquist E.A."/>
            <person name="Lipzen A."/>
            <person name="Lundell T."/>
            <person name="Morin E."/>
            <person name="Murat C."/>
            <person name="Riley R."/>
            <person name="Ohm R."/>
            <person name="Sun H."/>
            <person name="Tunlid A."/>
            <person name="Henrissat B."/>
            <person name="Grigoriev I.V."/>
            <person name="Hibbett D.S."/>
            <person name="Martin F."/>
        </authorList>
    </citation>
    <scope>NUCLEOTIDE SEQUENCE [LARGE SCALE GENOMIC DNA]</scope>
    <source>
        <strain evidence="4">Marx 270</strain>
    </source>
</reference>